<dbReference type="AlphaFoldDB" id="A0A9J6ATC7"/>
<proteinExistence type="predicted"/>
<name>A0A9J6ATC7_SOLCO</name>
<sequence>MHSKDHNNLILDVDDEDEVIKQKKSEEKKTKWHRNTSYYFAYKSKINCTSCSSLKNFFQIAHYKNKAIVVQLQDQLRE</sequence>
<keyword evidence="2" id="KW-1185">Reference proteome</keyword>
<evidence type="ECO:0000313" key="2">
    <source>
        <dbReference type="Proteomes" id="UP000824120"/>
    </source>
</evidence>
<comment type="caution">
    <text evidence="1">The sequence shown here is derived from an EMBL/GenBank/DDBJ whole genome shotgun (WGS) entry which is preliminary data.</text>
</comment>
<gene>
    <name evidence="1" type="ORF">H5410_012617</name>
</gene>
<dbReference type="EMBL" id="JACXVP010000002">
    <property type="protein sequence ID" value="KAG5627399.1"/>
    <property type="molecule type" value="Genomic_DNA"/>
</dbReference>
<protein>
    <submittedName>
        <fullName evidence="1">Uncharacterized protein</fullName>
    </submittedName>
</protein>
<organism evidence="1 2">
    <name type="scientific">Solanum commersonii</name>
    <name type="common">Commerson's wild potato</name>
    <name type="synonym">Commerson's nightshade</name>
    <dbReference type="NCBI Taxonomy" id="4109"/>
    <lineage>
        <taxon>Eukaryota</taxon>
        <taxon>Viridiplantae</taxon>
        <taxon>Streptophyta</taxon>
        <taxon>Embryophyta</taxon>
        <taxon>Tracheophyta</taxon>
        <taxon>Spermatophyta</taxon>
        <taxon>Magnoliopsida</taxon>
        <taxon>eudicotyledons</taxon>
        <taxon>Gunneridae</taxon>
        <taxon>Pentapetalae</taxon>
        <taxon>asterids</taxon>
        <taxon>lamiids</taxon>
        <taxon>Solanales</taxon>
        <taxon>Solanaceae</taxon>
        <taxon>Solanoideae</taxon>
        <taxon>Solaneae</taxon>
        <taxon>Solanum</taxon>
    </lineage>
</organism>
<accession>A0A9J6ATC7</accession>
<dbReference type="Proteomes" id="UP000824120">
    <property type="component" value="Chromosome 2"/>
</dbReference>
<reference evidence="1 2" key="1">
    <citation type="submission" date="2020-09" db="EMBL/GenBank/DDBJ databases">
        <title>De no assembly of potato wild relative species, Solanum commersonii.</title>
        <authorList>
            <person name="Cho K."/>
        </authorList>
    </citation>
    <scope>NUCLEOTIDE SEQUENCE [LARGE SCALE GENOMIC DNA]</scope>
    <source>
        <strain evidence="1">LZ3.2</strain>
        <tissue evidence="1">Leaf</tissue>
    </source>
</reference>
<evidence type="ECO:0000313" key="1">
    <source>
        <dbReference type="EMBL" id="KAG5627399.1"/>
    </source>
</evidence>